<evidence type="ECO:0000313" key="3">
    <source>
        <dbReference type="Proteomes" id="UP001066276"/>
    </source>
</evidence>
<gene>
    <name evidence="2" type="ORF">NDU88_005099</name>
</gene>
<reference evidence="2" key="1">
    <citation type="journal article" date="2022" name="bioRxiv">
        <title>Sequencing and chromosome-scale assembly of the giantPleurodeles waltlgenome.</title>
        <authorList>
            <person name="Brown T."/>
            <person name="Elewa A."/>
            <person name="Iarovenko S."/>
            <person name="Subramanian E."/>
            <person name="Araus A.J."/>
            <person name="Petzold A."/>
            <person name="Susuki M."/>
            <person name="Suzuki K.-i.T."/>
            <person name="Hayashi T."/>
            <person name="Toyoda A."/>
            <person name="Oliveira C."/>
            <person name="Osipova E."/>
            <person name="Leigh N.D."/>
            <person name="Simon A."/>
            <person name="Yun M.H."/>
        </authorList>
    </citation>
    <scope>NUCLEOTIDE SEQUENCE</scope>
    <source>
        <strain evidence="2">20211129_DDA</strain>
        <tissue evidence="2">Liver</tissue>
    </source>
</reference>
<comment type="caution">
    <text evidence="2">The sequence shown here is derived from an EMBL/GenBank/DDBJ whole genome shotgun (WGS) entry which is preliminary data.</text>
</comment>
<dbReference type="Proteomes" id="UP001066276">
    <property type="component" value="Chromosome 6"/>
</dbReference>
<proteinExistence type="predicted"/>
<name>A0AAV7QK17_PLEWA</name>
<sequence length="192" mass="21958">MAECMEKASKNLEASQQLQKLWYDQKAAMIEFQPVQKVWVLEPVAPTALQDRWSGPYPVLEKKSQLTYLVDLGTSRTPRRMIHVIRFKLYHDRADVNMLIVADEDQEAESEPLSDLLSTDPKDGSGDGVVYSDTLSGQQQVDFRKVLQQFAELVSLTPGHETVYLSRIKYSGSLTKSKKASKWKSTRCWSWE</sequence>
<dbReference type="AlphaFoldDB" id="A0AAV7QK17"/>
<protein>
    <submittedName>
        <fullName evidence="2">Uncharacterized protein</fullName>
    </submittedName>
</protein>
<keyword evidence="3" id="KW-1185">Reference proteome</keyword>
<accession>A0AAV7QK17</accession>
<feature type="region of interest" description="Disordered" evidence="1">
    <location>
        <begin position="106"/>
        <end position="128"/>
    </location>
</feature>
<dbReference type="EMBL" id="JANPWB010000010">
    <property type="protein sequence ID" value="KAJ1138718.1"/>
    <property type="molecule type" value="Genomic_DNA"/>
</dbReference>
<organism evidence="2 3">
    <name type="scientific">Pleurodeles waltl</name>
    <name type="common">Iberian ribbed newt</name>
    <dbReference type="NCBI Taxonomy" id="8319"/>
    <lineage>
        <taxon>Eukaryota</taxon>
        <taxon>Metazoa</taxon>
        <taxon>Chordata</taxon>
        <taxon>Craniata</taxon>
        <taxon>Vertebrata</taxon>
        <taxon>Euteleostomi</taxon>
        <taxon>Amphibia</taxon>
        <taxon>Batrachia</taxon>
        <taxon>Caudata</taxon>
        <taxon>Salamandroidea</taxon>
        <taxon>Salamandridae</taxon>
        <taxon>Pleurodelinae</taxon>
        <taxon>Pleurodeles</taxon>
    </lineage>
</organism>
<evidence type="ECO:0000256" key="1">
    <source>
        <dbReference type="SAM" id="MobiDB-lite"/>
    </source>
</evidence>
<evidence type="ECO:0000313" key="2">
    <source>
        <dbReference type="EMBL" id="KAJ1138718.1"/>
    </source>
</evidence>